<feature type="region of interest" description="Disordered" evidence="1">
    <location>
        <begin position="1"/>
        <end position="28"/>
    </location>
</feature>
<dbReference type="PANTHER" id="PTHR36478">
    <property type="entry name" value="OS04G0614237 PROTEIN-RELATED"/>
    <property type="match status" value="1"/>
</dbReference>
<sequence>MPHSSEGERAVAGSGEQERALAGSSKGGRALLRSPDYPCTARLRLRRLLAYLRRHSYEHIYDVARDKLVVIFDVRYLVDRVMFGVWRTACNYLIRFVDPTSMSYESRLLLGFLQKLMVLSGVADGKHMMASSVSNWFVSIYGKPVLAAYPCFATLVADVLFLGTDHASPFSVTPSRSHLGAACLHWRDAPHRPAASSPCPPASVVLGAARSSARKAVRDLPCRSQARSPPLAGGRRPLPRARPWAPPPAVQALAAFVVSPGQSPLWMRAVVRLSAASARLFLLRFSDGGGGGAERA</sequence>
<dbReference type="STRING" id="4540.A0A3L6Q495"/>
<dbReference type="AlphaFoldDB" id="A0A3L6Q495"/>
<feature type="compositionally biased region" description="Low complexity" evidence="1">
    <location>
        <begin position="226"/>
        <end position="236"/>
    </location>
</feature>
<gene>
    <name evidence="2" type="ORF">C2845_PM15G21510</name>
</gene>
<organism evidence="2 3">
    <name type="scientific">Panicum miliaceum</name>
    <name type="common">Proso millet</name>
    <name type="synonym">Broomcorn millet</name>
    <dbReference type="NCBI Taxonomy" id="4540"/>
    <lineage>
        <taxon>Eukaryota</taxon>
        <taxon>Viridiplantae</taxon>
        <taxon>Streptophyta</taxon>
        <taxon>Embryophyta</taxon>
        <taxon>Tracheophyta</taxon>
        <taxon>Spermatophyta</taxon>
        <taxon>Magnoliopsida</taxon>
        <taxon>Liliopsida</taxon>
        <taxon>Poales</taxon>
        <taxon>Poaceae</taxon>
        <taxon>PACMAD clade</taxon>
        <taxon>Panicoideae</taxon>
        <taxon>Panicodae</taxon>
        <taxon>Paniceae</taxon>
        <taxon>Panicinae</taxon>
        <taxon>Panicum</taxon>
        <taxon>Panicum sect. Panicum</taxon>
    </lineage>
</organism>
<proteinExistence type="predicted"/>
<protein>
    <submittedName>
        <fullName evidence="2">Uncharacterized protein</fullName>
    </submittedName>
</protein>
<reference evidence="3" key="1">
    <citation type="journal article" date="2019" name="Nat. Commun.">
        <title>The genome of broomcorn millet.</title>
        <authorList>
            <person name="Zou C."/>
            <person name="Miki D."/>
            <person name="Li D."/>
            <person name="Tang Q."/>
            <person name="Xiao L."/>
            <person name="Rajput S."/>
            <person name="Deng P."/>
            <person name="Jia W."/>
            <person name="Huang R."/>
            <person name="Zhang M."/>
            <person name="Sun Y."/>
            <person name="Hu J."/>
            <person name="Fu X."/>
            <person name="Schnable P.S."/>
            <person name="Li F."/>
            <person name="Zhang H."/>
            <person name="Feng B."/>
            <person name="Zhu X."/>
            <person name="Liu R."/>
            <person name="Schnable J.C."/>
            <person name="Zhu J.-K."/>
            <person name="Zhang H."/>
        </authorList>
    </citation>
    <scope>NUCLEOTIDE SEQUENCE [LARGE SCALE GENOMIC DNA]</scope>
</reference>
<name>A0A3L6Q495_PANMI</name>
<dbReference type="Proteomes" id="UP000275267">
    <property type="component" value="Unassembled WGS sequence"/>
</dbReference>
<accession>A0A3L6Q495</accession>
<keyword evidence="3" id="KW-1185">Reference proteome</keyword>
<dbReference type="PANTHER" id="PTHR36478:SF23">
    <property type="match status" value="1"/>
</dbReference>
<evidence type="ECO:0000256" key="1">
    <source>
        <dbReference type="SAM" id="MobiDB-lite"/>
    </source>
</evidence>
<evidence type="ECO:0000313" key="2">
    <source>
        <dbReference type="EMBL" id="RLM73489.1"/>
    </source>
</evidence>
<dbReference type="EMBL" id="PQIB02000013">
    <property type="protein sequence ID" value="RLM73489.1"/>
    <property type="molecule type" value="Genomic_DNA"/>
</dbReference>
<evidence type="ECO:0000313" key="3">
    <source>
        <dbReference type="Proteomes" id="UP000275267"/>
    </source>
</evidence>
<feature type="region of interest" description="Disordered" evidence="1">
    <location>
        <begin position="216"/>
        <end position="243"/>
    </location>
</feature>
<comment type="caution">
    <text evidence="2">The sequence shown here is derived from an EMBL/GenBank/DDBJ whole genome shotgun (WGS) entry which is preliminary data.</text>
</comment>
<dbReference type="OrthoDB" id="671735at2759"/>